<dbReference type="InterPro" id="IPR020625">
    <property type="entry name" value="Schiff_base-form_aldolases_AS"/>
</dbReference>
<comment type="subcellular location">
    <subcellularLocation>
        <location evidence="12">Cytoplasm</location>
    </subcellularLocation>
</comment>
<evidence type="ECO:0000256" key="3">
    <source>
        <dbReference type="ARBA" id="ARBA00007592"/>
    </source>
</evidence>
<evidence type="ECO:0000256" key="2">
    <source>
        <dbReference type="ARBA" id="ARBA00005120"/>
    </source>
</evidence>
<evidence type="ECO:0000256" key="4">
    <source>
        <dbReference type="ARBA" id="ARBA00012086"/>
    </source>
</evidence>
<evidence type="ECO:0000256" key="7">
    <source>
        <dbReference type="ARBA" id="ARBA00022915"/>
    </source>
</evidence>
<dbReference type="InterPro" id="IPR020624">
    <property type="entry name" value="Schiff_base-form_aldolases_CS"/>
</dbReference>
<dbReference type="CDD" id="cd00950">
    <property type="entry name" value="DHDPS"/>
    <property type="match status" value="1"/>
</dbReference>
<comment type="function">
    <text evidence="1 12">Catalyzes the condensation of (S)-aspartate-beta-semialdehyde [(S)-ASA] and pyruvate to 4-hydroxy-tetrahydrodipicolinate (HTPA).</text>
</comment>
<evidence type="ECO:0000256" key="5">
    <source>
        <dbReference type="ARBA" id="ARBA00022490"/>
    </source>
</evidence>
<dbReference type="SUPFAM" id="SSF51569">
    <property type="entry name" value="Aldolase"/>
    <property type="match status" value="1"/>
</dbReference>
<evidence type="ECO:0000256" key="9">
    <source>
        <dbReference type="ARBA" id="ARBA00023239"/>
    </source>
</evidence>
<evidence type="ECO:0000256" key="8">
    <source>
        <dbReference type="ARBA" id="ARBA00023154"/>
    </source>
</evidence>
<evidence type="ECO:0000256" key="11">
    <source>
        <dbReference type="ARBA" id="ARBA00047836"/>
    </source>
</evidence>
<dbReference type="HAMAP" id="MF_00418">
    <property type="entry name" value="DapA"/>
    <property type="match status" value="1"/>
</dbReference>
<keyword evidence="9 12" id="KW-0456">Lyase</keyword>
<keyword evidence="15" id="KW-1185">Reference proteome</keyword>
<evidence type="ECO:0000256" key="6">
    <source>
        <dbReference type="ARBA" id="ARBA00022605"/>
    </source>
</evidence>
<dbReference type="GO" id="GO:0008840">
    <property type="term" value="F:4-hydroxy-tetrahydrodipicolinate synthase activity"/>
    <property type="evidence" value="ECO:0007669"/>
    <property type="project" value="UniProtKB-EC"/>
</dbReference>
<accession>A0ABR9ZQS0</accession>
<evidence type="ECO:0000256" key="13">
    <source>
        <dbReference type="PIRNR" id="PIRNR001365"/>
    </source>
</evidence>
<dbReference type="PIRSF" id="PIRSF001365">
    <property type="entry name" value="DHDPS"/>
    <property type="match status" value="1"/>
</dbReference>
<reference evidence="14 15" key="1">
    <citation type="submission" date="2020-11" db="EMBL/GenBank/DDBJ databases">
        <title>Fusibacter basophilias sp. nov.</title>
        <authorList>
            <person name="Qiu D."/>
        </authorList>
    </citation>
    <scope>NUCLEOTIDE SEQUENCE [LARGE SCALE GENOMIC DNA]</scope>
    <source>
        <strain evidence="14 15">Q10-2</strain>
    </source>
</reference>
<dbReference type="PROSITE" id="PS00665">
    <property type="entry name" value="DHDPS_1"/>
    <property type="match status" value="1"/>
</dbReference>
<comment type="pathway">
    <text evidence="2 12">Amino-acid biosynthesis; L-lysine biosynthesis via DAP pathway; (S)-tetrahydrodipicolinate from L-aspartate: step 3/4.</text>
</comment>
<dbReference type="InterPro" id="IPR005263">
    <property type="entry name" value="DapA"/>
</dbReference>
<comment type="caution">
    <text evidence="14">The sequence shown here is derived from an EMBL/GenBank/DDBJ whole genome shotgun (WGS) entry which is preliminary data.</text>
</comment>
<sequence length="292" mass="31288">MELFIGSGVAIVTPLNDHGIDFEALKGLIEWHILNNTDAIIVSGTTGEAATLSDEEKKSLYEFTVKTVAGRVPVIAGTGSNDTKKAIQLSVMAEKAGVQGLLVVSPYYNKGTAKGMIAHFEAIANAVSTPIIIYNVPSRTTVNLTPSTIKALSAHKNIVGIKEASADISQIAELASLLPEDFALYAGNDDHIVPILSLGGKGVISTVANILPKETHDLVKAYMSGDLKLAREIQFRINPLVRTLFIETNPIPVKTALNLMGMNAGLLRLPLTEMDEGHKEQLISILNAYHLL</sequence>
<feature type="active site" description="Proton donor/acceptor" evidence="12">
    <location>
        <position position="134"/>
    </location>
</feature>
<feature type="binding site" evidence="12">
    <location>
        <position position="46"/>
    </location>
    <ligand>
        <name>pyruvate</name>
        <dbReference type="ChEBI" id="CHEBI:15361"/>
    </ligand>
</feature>
<dbReference type="PANTHER" id="PTHR12128">
    <property type="entry name" value="DIHYDRODIPICOLINATE SYNTHASE"/>
    <property type="match status" value="1"/>
</dbReference>
<dbReference type="RefSeq" id="WP_194701048.1">
    <property type="nucleotide sequence ID" value="NZ_JADKNH010000003.1"/>
</dbReference>
<feature type="active site" description="Schiff-base intermediate with substrate" evidence="12">
    <location>
        <position position="162"/>
    </location>
</feature>
<keyword evidence="10 12" id="KW-0704">Schiff base</keyword>
<evidence type="ECO:0000256" key="12">
    <source>
        <dbReference type="HAMAP-Rule" id="MF_00418"/>
    </source>
</evidence>
<evidence type="ECO:0000256" key="1">
    <source>
        <dbReference type="ARBA" id="ARBA00003294"/>
    </source>
</evidence>
<proteinExistence type="inferred from homology"/>
<dbReference type="EC" id="4.3.3.7" evidence="4 12"/>
<comment type="subunit">
    <text evidence="12">Homotetramer; dimer of dimers.</text>
</comment>
<evidence type="ECO:0000313" key="14">
    <source>
        <dbReference type="EMBL" id="MBF4692812.1"/>
    </source>
</evidence>
<comment type="catalytic activity">
    <reaction evidence="11 12">
        <text>L-aspartate 4-semialdehyde + pyruvate = (2S,4S)-4-hydroxy-2,3,4,5-tetrahydrodipicolinate + H2O + H(+)</text>
        <dbReference type="Rhea" id="RHEA:34171"/>
        <dbReference type="ChEBI" id="CHEBI:15361"/>
        <dbReference type="ChEBI" id="CHEBI:15377"/>
        <dbReference type="ChEBI" id="CHEBI:15378"/>
        <dbReference type="ChEBI" id="CHEBI:67139"/>
        <dbReference type="ChEBI" id="CHEBI:537519"/>
        <dbReference type="EC" id="4.3.3.7"/>
    </reaction>
</comment>
<dbReference type="NCBIfam" id="TIGR00674">
    <property type="entry name" value="dapA"/>
    <property type="match status" value="1"/>
</dbReference>
<dbReference type="InterPro" id="IPR013785">
    <property type="entry name" value="Aldolase_TIM"/>
</dbReference>
<dbReference type="Proteomes" id="UP000614200">
    <property type="component" value="Unassembled WGS sequence"/>
</dbReference>
<name>A0ABR9ZQS0_9FIRM</name>
<keyword evidence="6 12" id="KW-0028">Amino-acid biosynthesis</keyword>
<dbReference type="PANTHER" id="PTHR12128:SF66">
    <property type="entry name" value="4-HYDROXY-2-OXOGLUTARATE ALDOLASE, MITOCHONDRIAL"/>
    <property type="match status" value="1"/>
</dbReference>
<comment type="similarity">
    <text evidence="3 12 13">Belongs to the DapA family.</text>
</comment>
<keyword evidence="7 12" id="KW-0220">Diaminopimelate biosynthesis</keyword>
<dbReference type="PRINTS" id="PR00146">
    <property type="entry name" value="DHPICSNTHASE"/>
</dbReference>
<dbReference type="Pfam" id="PF00701">
    <property type="entry name" value="DHDPS"/>
    <property type="match status" value="1"/>
</dbReference>
<evidence type="ECO:0000313" key="15">
    <source>
        <dbReference type="Proteomes" id="UP000614200"/>
    </source>
</evidence>
<dbReference type="InterPro" id="IPR002220">
    <property type="entry name" value="DapA-like"/>
</dbReference>
<dbReference type="Gene3D" id="3.20.20.70">
    <property type="entry name" value="Aldolase class I"/>
    <property type="match status" value="1"/>
</dbReference>
<keyword evidence="8 12" id="KW-0457">Lysine biosynthesis</keyword>
<keyword evidence="5 12" id="KW-0963">Cytoplasm</keyword>
<dbReference type="EMBL" id="JADKNH010000003">
    <property type="protein sequence ID" value="MBF4692812.1"/>
    <property type="molecule type" value="Genomic_DNA"/>
</dbReference>
<comment type="caution">
    <text evidence="12">Was originally thought to be a dihydrodipicolinate synthase (DHDPS), catalyzing the condensation of (S)-aspartate-beta-semialdehyde [(S)-ASA] and pyruvate to dihydrodipicolinate (DHDP). However, it was shown in E.coli that the product of the enzymatic reaction is not dihydrodipicolinate but in fact (4S)-4-hydroxy-2,3,4,5-tetrahydro-(2S)-dipicolinic acid (HTPA), and that the consecutive dehydration reaction leading to DHDP is not spontaneous but catalyzed by DapB.</text>
</comment>
<dbReference type="PROSITE" id="PS00666">
    <property type="entry name" value="DHDPS_2"/>
    <property type="match status" value="1"/>
</dbReference>
<feature type="site" description="Part of a proton relay during catalysis" evidence="12">
    <location>
        <position position="45"/>
    </location>
</feature>
<protein>
    <recommendedName>
        <fullName evidence="4 12">4-hydroxy-tetrahydrodipicolinate synthase</fullName>
        <shortName evidence="12">HTPA synthase</shortName>
        <ecNumber evidence="4 12">4.3.3.7</ecNumber>
    </recommendedName>
</protein>
<dbReference type="SMART" id="SM01130">
    <property type="entry name" value="DHDPS"/>
    <property type="match status" value="1"/>
</dbReference>
<evidence type="ECO:0000256" key="10">
    <source>
        <dbReference type="ARBA" id="ARBA00023270"/>
    </source>
</evidence>
<gene>
    <name evidence="12" type="primary">dapA</name>
    <name evidence="14" type="ORF">ISU02_06760</name>
</gene>
<feature type="binding site" evidence="12">
    <location>
        <position position="204"/>
    </location>
    <ligand>
        <name>pyruvate</name>
        <dbReference type="ChEBI" id="CHEBI:15361"/>
    </ligand>
</feature>
<feature type="site" description="Part of a proton relay during catalysis" evidence="12">
    <location>
        <position position="108"/>
    </location>
</feature>
<organism evidence="14 15">
    <name type="scientific">Fusibacter ferrireducens</name>
    <dbReference type="NCBI Taxonomy" id="2785058"/>
    <lineage>
        <taxon>Bacteria</taxon>
        <taxon>Bacillati</taxon>
        <taxon>Bacillota</taxon>
        <taxon>Clostridia</taxon>
        <taxon>Eubacteriales</taxon>
        <taxon>Eubacteriales Family XII. Incertae Sedis</taxon>
        <taxon>Fusibacter</taxon>
    </lineage>
</organism>